<accession>A0A843WR04</accession>
<reference evidence="4" key="1">
    <citation type="submission" date="2017-07" db="EMBL/GenBank/DDBJ databases">
        <title>Taro Niue Genome Assembly and Annotation.</title>
        <authorList>
            <person name="Atibalentja N."/>
            <person name="Keating K."/>
            <person name="Fields C.J."/>
        </authorList>
    </citation>
    <scope>NUCLEOTIDE SEQUENCE</scope>
    <source>
        <strain evidence="4">Niue_2</strain>
        <tissue evidence="4">Leaf</tissue>
    </source>
</reference>
<dbReference type="EMBL" id="NMUH01005308">
    <property type="protein sequence ID" value="MQM12419.1"/>
    <property type="molecule type" value="Genomic_DNA"/>
</dbReference>
<dbReference type="PANTHER" id="PTHR43092:SF2">
    <property type="entry name" value="HERCYNYLCYSTEINE SULFOXIDE LYASE"/>
    <property type="match status" value="1"/>
</dbReference>
<evidence type="ECO:0000259" key="3">
    <source>
        <dbReference type="Pfam" id="PF00266"/>
    </source>
</evidence>
<dbReference type="InterPro" id="IPR000192">
    <property type="entry name" value="Aminotrans_V_dom"/>
</dbReference>
<dbReference type="InterPro" id="IPR015424">
    <property type="entry name" value="PyrdxlP-dep_Trfase"/>
</dbReference>
<dbReference type="OrthoDB" id="5978656at2759"/>
<name>A0A843WR04_COLES</name>
<dbReference type="InterPro" id="IPR015421">
    <property type="entry name" value="PyrdxlP-dep_Trfase_major"/>
</dbReference>
<comment type="caution">
    <text evidence="4">The sequence shown here is derived from an EMBL/GenBank/DDBJ whole genome shotgun (WGS) entry which is preliminary data.</text>
</comment>
<feature type="domain" description="Aminotransferase class V" evidence="3">
    <location>
        <begin position="166"/>
        <end position="352"/>
    </location>
</feature>
<gene>
    <name evidence="4" type="ORF">Taro_045336</name>
</gene>
<sequence>MEGVHVKLFHQGSGRGGRDGELGCPSSATVPAGDFPLRNPRIPSSPITCDLEIGSPAMASLHDATNGHCEPRHEAGCNGDARASGAGNGGSDCARPSKRLRPSPIIPEEIRCEFAHHDPAVARLNNGSFGSCPASVLAAQQRLQRLWLRQPDAFYFDDLQPSLLRSRQVIRSLINADHAEEVSLVDNATTAAAIVFQRVQRAFQEGVYDKGDAIVMLHYAYGAVKKSAQAYVARAGATVVEVPLPFPVRSEEEVVAEFRKALGVAKEGGRRKVRMAVIDHISSMPSVVIPVKRLTRICREEGVEEVFVDAAHALGNVEIDVKDIGADFYTSNLHKWFFCPPSVAFLYCRKSSASSDVHHPVVSSEYGKGLAIESGWIGTRDYSAQLVVPEILDFVNRFEGGIDGILKRNHEKVVEMGEMLVKAWGTCLGSPPKMSCSMIMVGLPGCLGITSDKDAQKLRRHLREEFQVEVPIYYNVQKEGEDALLDSTARITGYVRISHQIYNVVDDYYRLRDVVNKFVKDGFSCQMLPSNSCEAVSGQHVVA</sequence>
<organism evidence="4 5">
    <name type="scientific">Colocasia esculenta</name>
    <name type="common">Wild taro</name>
    <name type="synonym">Arum esculentum</name>
    <dbReference type="NCBI Taxonomy" id="4460"/>
    <lineage>
        <taxon>Eukaryota</taxon>
        <taxon>Viridiplantae</taxon>
        <taxon>Streptophyta</taxon>
        <taxon>Embryophyta</taxon>
        <taxon>Tracheophyta</taxon>
        <taxon>Spermatophyta</taxon>
        <taxon>Magnoliopsida</taxon>
        <taxon>Liliopsida</taxon>
        <taxon>Araceae</taxon>
        <taxon>Aroideae</taxon>
        <taxon>Colocasieae</taxon>
        <taxon>Colocasia</taxon>
    </lineage>
</organism>
<dbReference type="SUPFAM" id="SSF53383">
    <property type="entry name" value="PLP-dependent transferases"/>
    <property type="match status" value="1"/>
</dbReference>
<evidence type="ECO:0000256" key="1">
    <source>
        <dbReference type="ARBA" id="ARBA00022898"/>
    </source>
</evidence>
<evidence type="ECO:0000313" key="4">
    <source>
        <dbReference type="EMBL" id="MQM12419.1"/>
    </source>
</evidence>
<dbReference type="PANTHER" id="PTHR43092">
    <property type="entry name" value="L-CYSTEINE DESULFHYDRASE"/>
    <property type="match status" value="1"/>
</dbReference>
<dbReference type="Pfam" id="PF00266">
    <property type="entry name" value="Aminotran_5"/>
    <property type="match status" value="1"/>
</dbReference>
<evidence type="ECO:0000313" key="5">
    <source>
        <dbReference type="Proteomes" id="UP000652761"/>
    </source>
</evidence>
<dbReference type="AlphaFoldDB" id="A0A843WR04"/>
<evidence type="ECO:0000256" key="2">
    <source>
        <dbReference type="SAM" id="MobiDB-lite"/>
    </source>
</evidence>
<keyword evidence="1" id="KW-0663">Pyridoxal phosphate</keyword>
<dbReference type="Proteomes" id="UP000652761">
    <property type="component" value="Unassembled WGS sequence"/>
</dbReference>
<dbReference type="Gene3D" id="3.40.640.10">
    <property type="entry name" value="Type I PLP-dependent aspartate aminotransferase-like (Major domain)"/>
    <property type="match status" value="1"/>
</dbReference>
<keyword evidence="5" id="KW-1185">Reference proteome</keyword>
<proteinExistence type="predicted"/>
<feature type="region of interest" description="Disordered" evidence="2">
    <location>
        <begin position="80"/>
        <end position="100"/>
    </location>
</feature>
<protein>
    <recommendedName>
        <fullName evidence="3">Aminotransferase class V domain-containing protein</fullName>
    </recommendedName>
</protein>